<comment type="caution">
    <text evidence="1">The sequence shown here is derived from an EMBL/GenBank/DDBJ whole genome shotgun (WGS) entry which is preliminary data.</text>
</comment>
<gene>
    <name evidence="1" type="ORF">CIP107547_00557</name>
</gene>
<dbReference type="EMBL" id="CADDAV010000008">
    <property type="protein sequence ID" value="CAB0587152.1"/>
    <property type="molecule type" value="Genomic_DNA"/>
</dbReference>
<dbReference type="AlphaFoldDB" id="A0A811G1Q2"/>
<evidence type="ECO:0000313" key="1">
    <source>
        <dbReference type="EMBL" id="CAB0587152.1"/>
    </source>
</evidence>
<organism evidence="1 2">
    <name type="scientific">Corynebacterium diphtheriae</name>
    <dbReference type="NCBI Taxonomy" id="1717"/>
    <lineage>
        <taxon>Bacteria</taxon>
        <taxon>Bacillati</taxon>
        <taxon>Actinomycetota</taxon>
        <taxon>Actinomycetes</taxon>
        <taxon>Mycobacteriales</taxon>
        <taxon>Corynebacteriaceae</taxon>
        <taxon>Corynebacterium</taxon>
    </lineage>
</organism>
<dbReference type="Proteomes" id="UP000480222">
    <property type="component" value="Unassembled WGS sequence"/>
</dbReference>
<protein>
    <submittedName>
        <fullName evidence="1">Uncharacterized protein</fullName>
    </submittedName>
</protein>
<accession>A0A811G1Q2</accession>
<dbReference type="KEGG" id="cdi:DIP0451"/>
<evidence type="ECO:0000313" key="2">
    <source>
        <dbReference type="Proteomes" id="UP000480222"/>
    </source>
</evidence>
<name>A0A811G1Q2_CORDP</name>
<proteinExistence type="predicted"/>
<dbReference type="OrthoDB" id="4408728at2"/>
<sequence length="107" mass="12242">MDNIEHRISQLELNQGRLAILLSSAPEEHKAWDKACLCHDLTFEQEYRTRQEILDFLNSEATDSNELLSKVSHIVGHPAVARDLVSAFKQRGTAAQRWKEIDSENLL</sequence>
<dbReference type="RefSeq" id="WP_010934314.1">
    <property type="nucleotide sequence ID" value="NZ_CP020410.2"/>
</dbReference>
<reference evidence="1 2" key="1">
    <citation type="submission" date="2020-02" db="EMBL/GenBank/DDBJ databases">
        <authorList>
            <person name="Brisse S."/>
        </authorList>
    </citation>
    <scope>NUCLEOTIDE SEQUENCE [LARGE SCALE GENOMIC DNA]</scope>
    <source>
        <strain evidence="1">CIP107547</strain>
    </source>
</reference>